<evidence type="ECO:0000313" key="4">
    <source>
        <dbReference type="EMBL" id="KAJ3500902.1"/>
    </source>
</evidence>
<feature type="chain" id="PRO_5040934436" description="Glucose-methanol-choline oxidoreductase N-terminal domain-containing protein" evidence="3">
    <location>
        <begin position="26"/>
        <end position="139"/>
    </location>
</feature>
<dbReference type="Gene3D" id="3.30.560.10">
    <property type="entry name" value="Glucose Oxidase, domain 3"/>
    <property type="match status" value="1"/>
</dbReference>
<evidence type="ECO:0000313" key="5">
    <source>
        <dbReference type="Proteomes" id="UP001148786"/>
    </source>
</evidence>
<comment type="caution">
    <text evidence="4">The sequence shown here is derived from an EMBL/GenBank/DDBJ whole genome shotgun (WGS) entry which is preliminary data.</text>
</comment>
<feature type="signal peptide" evidence="3">
    <location>
        <begin position="1"/>
        <end position="25"/>
    </location>
</feature>
<dbReference type="GO" id="GO:0050660">
    <property type="term" value="F:flavin adenine dinucleotide binding"/>
    <property type="evidence" value="ECO:0007669"/>
    <property type="project" value="InterPro"/>
</dbReference>
<name>A0A9W8JTA8_9AGAR</name>
<dbReference type="PANTHER" id="PTHR11552">
    <property type="entry name" value="GLUCOSE-METHANOL-CHOLINE GMC OXIDOREDUCTASE"/>
    <property type="match status" value="1"/>
</dbReference>
<dbReference type="Gene3D" id="3.50.50.60">
    <property type="entry name" value="FAD/NAD(P)-binding domain"/>
    <property type="match status" value="1"/>
</dbReference>
<comment type="subunit">
    <text evidence="2">Monomer.</text>
</comment>
<dbReference type="PANTHER" id="PTHR11552:SF147">
    <property type="entry name" value="CHOLINE DEHYDROGENASE, MITOCHONDRIAL"/>
    <property type="match status" value="1"/>
</dbReference>
<dbReference type="GO" id="GO:0016491">
    <property type="term" value="F:oxidoreductase activity"/>
    <property type="evidence" value="ECO:0007669"/>
    <property type="project" value="TreeGrafter"/>
</dbReference>
<evidence type="ECO:0008006" key="6">
    <source>
        <dbReference type="Google" id="ProtNLM"/>
    </source>
</evidence>
<protein>
    <recommendedName>
        <fullName evidence="6">Glucose-methanol-choline oxidoreductase N-terminal domain-containing protein</fullName>
    </recommendedName>
</protein>
<evidence type="ECO:0000256" key="1">
    <source>
        <dbReference type="ARBA" id="ARBA00010790"/>
    </source>
</evidence>
<evidence type="ECO:0000256" key="2">
    <source>
        <dbReference type="ARBA" id="ARBA00011245"/>
    </source>
</evidence>
<comment type="similarity">
    <text evidence="1">Belongs to the GMC oxidoreductase family.</text>
</comment>
<accession>A0A9W8JTA8</accession>
<organism evidence="4 5">
    <name type="scientific">Agrocybe chaxingu</name>
    <dbReference type="NCBI Taxonomy" id="84603"/>
    <lineage>
        <taxon>Eukaryota</taxon>
        <taxon>Fungi</taxon>
        <taxon>Dikarya</taxon>
        <taxon>Basidiomycota</taxon>
        <taxon>Agaricomycotina</taxon>
        <taxon>Agaricomycetes</taxon>
        <taxon>Agaricomycetidae</taxon>
        <taxon>Agaricales</taxon>
        <taxon>Agaricineae</taxon>
        <taxon>Strophariaceae</taxon>
        <taxon>Agrocybe</taxon>
    </lineage>
</organism>
<evidence type="ECO:0000256" key="3">
    <source>
        <dbReference type="SAM" id="SignalP"/>
    </source>
</evidence>
<dbReference type="EMBL" id="JANKHO010001524">
    <property type="protein sequence ID" value="KAJ3500902.1"/>
    <property type="molecule type" value="Genomic_DNA"/>
</dbReference>
<dbReference type="InterPro" id="IPR012132">
    <property type="entry name" value="GMC_OxRdtase"/>
</dbReference>
<proteinExistence type="inferred from homology"/>
<sequence>MFSFQNPSALLTFALLLLAFQPSEARLLQDASQLRAQYDYIIVGDGTAGSVLSNRLSANPKTCVLVIEAGGSPDAIQAIATPFLGITLPGTSVNWNYTSTPQEGLNNRILRYARGHVLGGSSSISEQNLYLVYSSSDMD</sequence>
<keyword evidence="5" id="KW-1185">Reference proteome</keyword>
<dbReference type="InterPro" id="IPR036188">
    <property type="entry name" value="FAD/NAD-bd_sf"/>
</dbReference>
<gene>
    <name evidence="4" type="ORF">NLJ89_g9582</name>
</gene>
<dbReference type="Proteomes" id="UP001148786">
    <property type="component" value="Unassembled WGS sequence"/>
</dbReference>
<keyword evidence="3" id="KW-0732">Signal</keyword>
<dbReference type="SUPFAM" id="SSF51905">
    <property type="entry name" value="FAD/NAD(P)-binding domain"/>
    <property type="match status" value="1"/>
</dbReference>
<dbReference type="AlphaFoldDB" id="A0A9W8JTA8"/>
<dbReference type="OrthoDB" id="269227at2759"/>
<reference evidence="4" key="1">
    <citation type="submission" date="2022-07" db="EMBL/GenBank/DDBJ databases">
        <title>Genome Sequence of Agrocybe chaxingu.</title>
        <authorList>
            <person name="Buettner E."/>
        </authorList>
    </citation>
    <scope>NUCLEOTIDE SEQUENCE</scope>
    <source>
        <strain evidence="4">MP-N11</strain>
    </source>
</reference>